<keyword evidence="5" id="KW-1185">Reference proteome</keyword>
<evidence type="ECO:0000256" key="2">
    <source>
        <dbReference type="ARBA" id="ARBA00022679"/>
    </source>
</evidence>
<dbReference type="GO" id="GO:0008168">
    <property type="term" value="F:methyltransferase activity"/>
    <property type="evidence" value="ECO:0007669"/>
    <property type="project" value="UniProtKB-KW"/>
</dbReference>
<keyword evidence="2 4" id="KW-0808">Transferase</keyword>
<proteinExistence type="predicted"/>
<organism evidence="4 5">
    <name type="scientific">Pannonibacter indicus</name>
    <dbReference type="NCBI Taxonomy" id="466044"/>
    <lineage>
        <taxon>Bacteria</taxon>
        <taxon>Pseudomonadati</taxon>
        <taxon>Pseudomonadota</taxon>
        <taxon>Alphaproteobacteria</taxon>
        <taxon>Hyphomicrobiales</taxon>
        <taxon>Stappiaceae</taxon>
        <taxon>Pannonibacter</taxon>
    </lineage>
</organism>
<evidence type="ECO:0000313" key="4">
    <source>
        <dbReference type="EMBL" id="CUA93511.1"/>
    </source>
</evidence>
<name>A0A0K6HRN5_9HYPH</name>
<dbReference type="Gene3D" id="3.40.50.150">
    <property type="entry name" value="Vaccinia Virus protein VP39"/>
    <property type="match status" value="1"/>
</dbReference>
<dbReference type="PANTHER" id="PTHR43861">
    <property type="entry name" value="TRANS-ACONITATE 2-METHYLTRANSFERASE-RELATED"/>
    <property type="match status" value="1"/>
</dbReference>
<protein>
    <submittedName>
        <fullName evidence="4">Methyltransferase domain</fullName>
    </submittedName>
</protein>
<feature type="domain" description="Methyltransferase" evidence="3">
    <location>
        <begin position="52"/>
        <end position="150"/>
    </location>
</feature>
<accession>A0A0K6HRN5</accession>
<dbReference type="EMBL" id="CYHE01000002">
    <property type="protein sequence ID" value="CUA93511.1"/>
    <property type="molecule type" value="Genomic_DNA"/>
</dbReference>
<evidence type="ECO:0000313" key="5">
    <source>
        <dbReference type="Proteomes" id="UP000183900"/>
    </source>
</evidence>
<dbReference type="InterPro" id="IPR029063">
    <property type="entry name" value="SAM-dependent_MTases_sf"/>
</dbReference>
<dbReference type="PANTHER" id="PTHR43861:SF1">
    <property type="entry name" value="TRANS-ACONITATE 2-METHYLTRANSFERASE"/>
    <property type="match status" value="1"/>
</dbReference>
<sequence>MPASSKQNAADLFRFEWGIYRKLTSTGLFGHVEVAEVLEREISARFAAPFSILELACGDATVTSSVLSRCPVSTYRGIDLSAMALSLARSNFAAAPFPVTLEETDMLAALSPESTGPVDVIWCGLSLHHLPQDEKRQLFALARNALRKGGMMAVYEPVLPDRLTRDAFMARMAGELRQAWAVLAPDEFDHMWQHINSFDFPETLDGWKSLGLAAGFAQAQEVFRLTGPMPCSFLVYEAGPSH</sequence>
<evidence type="ECO:0000256" key="1">
    <source>
        <dbReference type="ARBA" id="ARBA00022603"/>
    </source>
</evidence>
<dbReference type="GO" id="GO:0032259">
    <property type="term" value="P:methylation"/>
    <property type="evidence" value="ECO:0007669"/>
    <property type="project" value="UniProtKB-KW"/>
</dbReference>
<dbReference type="Proteomes" id="UP000183900">
    <property type="component" value="Unassembled WGS sequence"/>
</dbReference>
<dbReference type="InterPro" id="IPR041698">
    <property type="entry name" value="Methyltransf_25"/>
</dbReference>
<dbReference type="Pfam" id="PF13649">
    <property type="entry name" value="Methyltransf_25"/>
    <property type="match status" value="1"/>
</dbReference>
<dbReference type="RefSeq" id="WP_055454662.1">
    <property type="nucleotide sequence ID" value="NZ_CYHE01000002.1"/>
</dbReference>
<evidence type="ECO:0000259" key="3">
    <source>
        <dbReference type="Pfam" id="PF13649"/>
    </source>
</evidence>
<dbReference type="SUPFAM" id="SSF53335">
    <property type="entry name" value="S-adenosyl-L-methionine-dependent methyltransferases"/>
    <property type="match status" value="1"/>
</dbReference>
<keyword evidence="1 4" id="KW-0489">Methyltransferase</keyword>
<dbReference type="AlphaFoldDB" id="A0A0K6HRN5"/>
<dbReference type="CDD" id="cd02440">
    <property type="entry name" value="AdoMet_MTases"/>
    <property type="match status" value="1"/>
</dbReference>
<gene>
    <name evidence="4" type="ORF">Ga0061067_102411</name>
</gene>
<reference evidence="5" key="1">
    <citation type="submission" date="2015-08" db="EMBL/GenBank/DDBJ databases">
        <authorList>
            <person name="Varghese N."/>
        </authorList>
    </citation>
    <scope>NUCLEOTIDE SEQUENCE [LARGE SCALE GENOMIC DNA]</scope>
    <source>
        <strain evidence="5">DSM 23407</strain>
    </source>
</reference>